<dbReference type="RefSeq" id="XP_030828414.1">
    <property type="nucleotide sequence ID" value="XM_030972554.1"/>
</dbReference>
<dbReference type="Pfam" id="PF02932">
    <property type="entry name" value="Neur_chan_memb"/>
    <property type="match status" value="1"/>
</dbReference>
<dbReference type="GO" id="GO:0006821">
    <property type="term" value="P:chloride transport"/>
    <property type="evidence" value="ECO:0007669"/>
    <property type="project" value="InterPro"/>
</dbReference>
<dbReference type="InterPro" id="IPR005437">
    <property type="entry name" value="GABRG-1/4"/>
</dbReference>
<accession>A0A7M7MZD2</accession>
<organism evidence="18 19">
    <name type="scientific">Strongylocentrotus purpuratus</name>
    <name type="common">Purple sea urchin</name>
    <dbReference type="NCBI Taxonomy" id="7668"/>
    <lineage>
        <taxon>Eukaryota</taxon>
        <taxon>Metazoa</taxon>
        <taxon>Echinodermata</taxon>
        <taxon>Eleutherozoa</taxon>
        <taxon>Echinozoa</taxon>
        <taxon>Echinoidea</taxon>
        <taxon>Euechinoidea</taxon>
        <taxon>Echinacea</taxon>
        <taxon>Camarodonta</taxon>
        <taxon>Echinidea</taxon>
        <taxon>Strongylocentrotidae</taxon>
        <taxon>Strongylocentrotus</taxon>
    </lineage>
</organism>
<dbReference type="PRINTS" id="PR00253">
    <property type="entry name" value="GABAARECEPTR"/>
</dbReference>
<keyword evidence="3 14" id="KW-0812">Transmembrane</keyword>
<evidence type="ECO:0000256" key="12">
    <source>
        <dbReference type="ARBA" id="ARBA00023303"/>
    </source>
</evidence>
<evidence type="ECO:0000256" key="3">
    <source>
        <dbReference type="ARBA" id="ARBA00022692"/>
    </source>
</evidence>
<evidence type="ECO:0000256" key="2">
    <source>
        <dbReference type="ARBA" id="ARBA00022475"/>
    </source>
</evidence>
<dbReference type="PRINTS" id="PR01620">
    <property type="entry name" value="GABAARGAMMA"/>
</dbReference>
<evidence type="ECO:0000256" key="1">
    <source>
        <dbReference type="ARBA" id="ARBA00022448"/>
    </source>
</evidence>
<dbReference type="InterPro" id="IPR018000">
    <property type="entry name" value="Neurotransmitter_ion_chnl_CS"/>
</dbReference>
<feature type="chain" id="PRO_5029950861" evidence="14">
    <location>
        <begin position="24"/>
        <end position="420"/>
    </location>
</feature>
<feature type="domain" description="Neurotransmitter-gated ion-channel transmembrane" evidence="17">
    <location>
        <begin position="229"/>
        <end position="318"/>
    </location>
</feature>
<dbReference type="FunFam" id="2.70.170.10:FF:000045">
    <property type="entry name" value="Predicted protein"/>
    <property type="match status" value="1"/>
</dbReference>
<dbReference type="GO" id="GO:0004890">
    <property type="term" value="F:GABA-A receptor activity"/>
    <property type="evidence" value="ECO:0007669"/>
    <property type="project" value="InterPro"/>
</dbReference>
<protein>
    <submittedName>
        <fullName evidence="18">Uncharacterized protein</fullName>
    </submittedName>
</protein>
<dbReference type="GeneID" id="105437164"/>
<dbReference type="InterPro" id="IPR036734">
    <property type="entry name" value="Neur_chan_lig-bd_sf"/>
</dbReference>
<evidence type="ECO:0000259" key="17">
    <source>
        <dbReference type="Pfam" id="PF02932"/>
    </source>
</evidence>
<feature type="signal peptide" evidence="14">
    <location>
        <begin position="1"/>
        <end position="23"/>
    </location>
</feature>
<evidence type="ECO:0000256" key="15">
    <source>
        <dbReference type="SAM" id="MobiDB-lite"/>
    </source>
</evidence>
<evidence type="ECO:0000256" key="6">
    <source>
        <dbReference type="ARBA" id="ARBA00023018"/>
    </source>
</evidence>
<dbReference type="CDD" id="cd19049">
    <property type="entry name" value="LGIC_TM_anion"/>
    <property type="match status" value="1"/>
</dbReference>
<dbReference type="PROSITE" id="PS00236">
    <property type="entry name" value="NEUROTR_ION_CHANNEL"/>
    <property type="match status" value="1"/>
</dbReference>
<evidence type="ECO:0000259" key="16">
    <source>
        <dbReference type="Pfam" id="PF02931"/>
    </source>
</evidence>
<dbReference type="GO" id="GO:0005230">
    <property type="term" value="F:extracellular ligand-gated monoatomic ion channel activity"/>
    <property type="evidence" value="ECO:0007669"/>
    <property type="project" value="InterPro"/>
</dbReference>
<proteinExistence type="inferred from homology"/>
<keyword evidence="4 14" id="KW-0732">Signal</keyword>
<name>A0A7M7MZD2_STRPU</name>
<keyword evidence="8 14" id="KW-0472">Membrane</keyword>
<keyword evidence="11" id="KW-0628">Postsynaptic cell membrane</keyword>
<keyword evidence="2" id="KW-1003">Cell membrane</keyword>
<dbReference type="SUPFAM" id="SSF90112">
    <property type="entry name" value="Neurotransmitter-gated ion-channel transmembrane pore"/>
    <property type="match status" value="1"/>
</dbReference>
<evidence type="ECO:0000256" key="11">
    <source>
        <dbReference type="ARBA" id="ARBA00023257"/>
    </source>
</evidence>
<dbReference type="Gene3D" id="1.20.58.390">
    <property type="entry name" value="Neurotransmitter-gated ion-channel transmembrane domain"/>
    <property type="match status" value="1"/>
</dbReference>
<dbReference type="GO" id="GO:0045211">
    <property type="term" value="C:postsynaptic membrane"/>
    <property type="evidence" value="ECO:0007669"/>
    <property type="project" value="UniProtKB-SubCell"/>
</dbReference>
<dbReference type="InterPro" id="IPR036719">
    <property type="entry name" value="Neuro-gated_channel_TM_sf"/>
</dbReference>
<dbReference type="PANTHER" id="PTHR18945">
    <property type="entry name" value="NEUROTRANSMITTER GATED ION CHANNEL"/>
    <property type="match status" value="1"/>
</dbReference>
<keyword evidence="5 14" id="KW-1133">Transmembrane helix</keyword>
<feature type="domain" description="Neurotransmitter-gated ion-channel ligand-binding" evidence="16">
    <location>
        <begin position="25"/>
        <end position="221"/>
    </location>
</feature>
<reference evidence="19" key="1">
    <citation type="submission" date="2015-02" db="EMBL/GenBank/DDBJ databases">
        <title>Genome sequencing for Strongylocentrotus purpuratus.</title>
        <authorList>
            <person name="Murali S."/>
            <person name="Liu Y."/>
            <person name="Vee V."/>
            <person name="English A."/>
            <person name="Wang M."/>
            <person name="Skinner E."/>
            <person name="Han Y."/>
            <person name="Muzny D.M."/>
            <person name="Worley K.C."/>
            <person name="Gibbs R.A."/>
        </authorList>
    </citation>
    <scope>NUCLEOTIDE SEQUENCE</scope>
</reference>
<evidence type="ECO:0000256" key="4">
    <source>
        <dbReference type="ARBA" id="ARBA00022729"/>
    </source>
</evidence>
<dbReference type="InterPro" id="IPR006028">
    <property type="entry name" value="GABAA/Glycine_rcpt"/>
</dbReference>
<evidence type="ECO:0000256" key="13">
    <source>
        <dbReference type="ARBA" id="ARBA00034104"/>
    </source>
</evidence>
<dbReference type="PRINTS" id="PR00252">
    <property type="entry name" value="NRIONCHANNEL"/>
</dbReference>
<dbReference type="InterPro" id="IPR006029">
    <property type="entry name" value="Neurotrans-gated_channel_TM"/>
</dbReference>
<evidence type="ECO:0000256" key="14">
    <source>
        <dbReference type="RuleBase" id="RU000687"/>
    </source>
</evidence>
<evidence type="ECO:0000256" key="9">
    <source>
        <dbReference type="ARBA" id="ARBA00023157"/>
    </source>
</evidence>
<evidence type="ECO:0000256" key="5">
    <source>
        <dbReference type="ARBA" id="ARBA00022989"/>
    </source>
</evidence>
<dbReference type="Gene3D" id="2.70.170.10">
    <property type="entry name" value="Neurotransmitter-gated ion-channel ligand-binding domain"/>
    <property type="match status" value="1"/>
</dbReference>
<evidence type="ECO:0000256" key="8">
    <source>
        <dbReference type="ARBA" id="ARBA00023136"/>
    </source>
</evidence>
<keyword evidence="1 14" id="KW-0813">Transport</keyword>
<feature type="transmembrane region" description="Helical" evidence="14">
    <location>
        <begin position="394"/>
        <end position="414"/>
    </location>
</feature>
<dbReference type="EnsemblMetazoa" id="XM_030972554">
    <property type="protein sequence ID" value="XP_030828414"/>
    <property type="gene ID" value="LOC105437164"/>
</dbReference>
<keyword evidence="10" id="KW-0325">Glycoprotein</keyword>
<dbReference type="InterPro" id="IPR006201">
    <property type="entry name" value="Neur_channel"/>
</dbReference>
<keyword evidence="6" id="KW-0770">Synapse</keyword>
<comment type="subcellular location">
    <subcellularLocation>
        <location evidence="13">Postsynaptic cell membrane</location>
        <topology evidence="13">Multi-pass membrane protein</topology>
    </subcellularLocation>
</comment>
<dbReference type="InterPro" id="IPR006202">
    <property type="entry name" value="Neur_chan_lig-bd"/>
</dbReference>
<sequence length="420" mass="47618">MSLLQILRIIALAVACYVTRCSCYQLADSYNNKLRPNVGGPPVEVRVGLYIESLGAIKESTMDFRLTMYFREKWNDPRLAFNKTYERIYGADAGNIFWTPDLFFLYEKSGHRHDLTVPNIVTTIQPDGTVFRSSRISLTSACYMDLQRFPFDRQRCSLNIMSYSLSTKHMKLVTNDDDVETEEKLIIPSFVLKSIRTTNEDLVYSTGNFSLVKVIFTFQRQMQSFLLTVYIPSILLVTVAWLSFCIDAQAAPARVSLGITTVLTITTMTSGIQESLPVVTYAKAIDVWLAACLIFVFTALIEYALANYLLILNKKRKEAIEAAEASRKSSTTSRDSPPIKHGLSDEQLSRYRTQYAVPPKGQSTTNGSDEETQTAQIVVTPWTADRVDCLARHIYPAAFTLFNLIYWPVCIWMTPDYTDQ</sequence>
<evidence type="ECO:0000256" key="10">
    <source>
        <dbReference type="ARBA" id="ARBA00023180"/>
    </source>
</evidence>
<keyword evidence="7 14" id="KW-0406">Ion transport</keyword>
<evidence type="ECO:0000313" key="18">
    <source>
        <dbReference type="EnsemblMetazoa" id="XP_030828414"/>
    </source>
</evidence>
<evidence type="ECO:0000313" key="19">
    <source>
        <dbReference type="Proteomes" id="UP000007110"/>
    </source>
</evidence>
<dbReference type="Proteomes" id="UP000007110">
    <property type="component" value="Unassembled WGS sequence"/>
</dbReference>
<dbReference type="InterPro" id="IPR038050">
    <property type="entry name" value="Neuro_actylchol_rec"/>
</dbReference>
<dbReference type="NCBIfam" id="TIGR00860">
    <property type="entry name" value="LIC"/>
    <property type="match status" value="1"/>
</dbReference>
<dbReference type="SUPFAM" id="SSF63712">
    <property type="entry name" value="Nicotinic receptor ligand binding domain-like"/>
    <property type="match status" value="1"/>
</dbReference>
<comment type="similarity">
    <text evidence="14">Belongs to the ligand-gated ion channel (TC 1.A.9) family.</text>
</comment>
<dbReference type="CDD" id="cd18990">
    <property type="entry name" value="LGIC_ECD_GABAAR"/>
    <property type="match status" value="1"/>
</dbReference>
<dbReference type="Pfam" id="PF02931">
    <property type="entry name" value="Neur_chan_LBD"/>
    <property type="match status" value="1"/>
</dbReference>
<keyword evidence="9" id="KW-1015">Disulfide bond</keyword>
<evidence type="ECO:0000256" key="7">
    <source>
        <dbReference type="ARBA" id="ARBA00023065"/>
    </source>
</evidence>
<feature type="transmembrane region" description="Helical" evidence="14">
    <location>
        <begin position="225"/>
        <end position="246"/>
    </location>
</feature>
<dbReference type="AlphaFoldDB" id="A0A7M7MZD2"/>
<feature type="transmembrane region" description="Helical" evidence="14">
    <location>
        <begin position="253"/>
        <end position="272"/>
    </location>
</feature>
<keyword evidence="12 14" id="KW-0407">Ion channel</keyword>
<feature type="region of interest" description="Disordered" evidence="15">
    <location>
        <begin position="324"/>
        <end position="343"/>
    </location>
</feature>
<feature type="transmembrane region" description="Helical" evidence="14">
    <location>
        <begin position="287"/>
        <end position="310"/>
    </location>
</feature>
<reference evidence="18" key="2">
    <citation type="submission" date="2021-01" db="UniProtKB">
        <authorList>
            <consortium name="EnsemblMetazoa"/>
        </authorList>
    </citation>
    <scope>IDENTIFICATION</scope>
</reference>
<dbReference type="GO" id="GO:0007214">
    <property type="term" value="P:gamma-aminobutyric acid signaling pathway"/>
    <property type="evidence" value="ECO:0007669"/>
    <property type="project" value="InterPro"/>
</dbReference>
<keyword evidence="19" id="KW-1185">Reference proteome</keyword>